<keyword evidence="5 6" id="KW-0472">Membrane</keyword>
<keyword evidence="3 6" id="KW-0812">Transmembrane</keyword>
<evidence type="ECO:0000256" key="5">
    <source>
        <dbReference type="ARBA" id="ARBA00023136"/>
    </source>
</evidence>
<dbReference type="AlphaFoldDB" id="A0A4Z1ANZ6"/>
<gene>
    <name evidence="7" type="ORF">EHR06_04655</name>
</gene>
<dbReference type="PANTHER" id="PTHR40277:SF1">
    <property type="entry name" value="BLL5419 PROTEIN"/>
    <property type="match status" value="1"/>
</dbReference>
<comment type="subcellular location">
    <subcellularLocation>
        <location evidence="1">Cell membrane</location>
        <topology evidence="1">Multi-pass membrane protein</topology>
    </subcellularLocation>
</comment>
<dbReference type="PANTHER" id="PTHR40277">
    <property type="entry name" value="BLL5419 PROTEIN"/>
    <property type="match status" value="1"/>
</dbReference>
<feature type="transmembrane region" description="Helical" evidence="6">
    <location>
        <begin position="207"/>
        <end position="228"/>
    </location>
</feature>
<keyword evidence="2" id="KW-1003">Cell membrane</keyword>
<evidence type="ECO:0000313" key="7">
    <source>
        <dbReference type="EMBL" id="TGN03302.1"/>
    </source>
</evidence>
<evidence type="ECO:0000256" key="2">
    <source>
        <dbReference type="ARBA" id="ARBA00022475"/>
    </source>
</evidence>
<evidence type="ECO:0000256" key="6">
    <source>
        <dbReference type="SAM" id="Phobius"/>
    </source>
</evidence>
<proteinExistence type="predicted"/>
<organism evidence="7 8">
    <name type="scientific">Leptospira dzoumogneensis</name>
    <dbReference type="NCBI Taxonomy" id="2484904"/>
    <lineage>
        <taxon>Bacteria</taxon>
        <taxon>Pseudomonadati</taxon>
        <taxon>Spirochaetota</taxon>
        <taxon>Spirochaetia</taxon>
        <taxon>Leptospirales</taxon>
        <taxon>Leptospiraceae</taxon>
        <taxon>Leptospira</taxon>
    </lineage>
</organism>
<keyword evidence="4 6" id="KW-1133">Transmembrane helix</keyword>
<keyword evidence="8" id="KW-1185">Reference proteome</keyword>
<dbReference type="GO" id="GO:0005886">
    <property type="term" value="C:plasma membrane"/>
    <property type="evidence" value="ECO:0007669"/>
    <property type="project" value="UniProtKB-SubCell"/>
</dbReference>
<feature type="transmembrane region" description="Helical" evidence="6">
    <location>
        <begin position="6"/>
        <end position="27"/>
    </location>
</feature>
<evidence type="ECO:0000256" key="4">
    <source>
        <dbReference type="ARBA" id="ARBA00022989"/>
    </source>
</evidence>
<accession>A0A4Z1ANZ6</accession>
<dbReference type="EMBL" id="RQHS01000005">
    <property type="protein sequence ID" value="TGN03302.1"/>
    <property type="molecule type" value="Genomic_DNA"/>
</dbReference>
<dbReference type="RefSeq" id="WP_135755915.1">
    <property type="nucleotide sequence ID" value="NZ_RQHS01000005.1"/>
</dbReference>
<reference evidence="7" key="1">
    <citation type="journal article" date="2019" name="PLoS Negl. Trop. Dis.">
        <title>Revisiting the worldwide diversity of Leptospira species in the environment.</title>
        <authorList>
            <person name="Vincent A.T."/>
            <person name="Schiettekatte O."/>
            <person name="Bourhy P."/>
            <person name="Veyrier F.J."/>
            <person name="Picardeau M."/>
        </authorList>
    </citation>
    <scope>NUCLEOTIDE SEQUENCE [LARGE SCALE GENOMIC DNA]</scope>
    <source>
        <strain evidence="7">201601113</strain>
    </source>
</reference>
<evidence type="ECO:0000256" key="1">
    <source>
        <dbReference type="ARBA" id="ARBA00004651"/>
    </source>
</evidence>
<dbReference type="InterPro" id="IPR022791">
    <property type="entry name" value="L-PG_synthase/AglD"/>
</dbReference>
<feature type="transmembrane region" description="Helical" evidence="6">
    <location>
        <begin position="278"/>
        <end position="300"/>
    </location>
</feature>
<dbReference type="Proteomes" id="UP000297241">
    <property type="component" value="Unassembled WGS sequence"/>
</dbReference>
<feature type="transmembrane region" description="Helical" evidence="6">
    <location>
        <begin position="43"/>
        <end position="67"/>
    </location>
</feature>
<feature type="transmembrane region" description="Helical" evidence="6">
    <location>
        <begin position="156"/>
        <end position="177"/>
    </location>
</feature>
<evidence type="ECO:0000256" key="3">
    <source>
        <dbReference type="ARBA" id="ARBA00022692"/>
    </source>
</evidence>
<dbReference type="Pfam" id="PF03706">
    <property type="entry name" value="LPG_synthase_TM"/>
    <property type="match status" value="1"/>
</dbReference>
<dbReference type="OrthoDB" id="2542372at2"/>
<feature type="transmembrane region" description="Helical" evidence="6">
    <location>
        <begin position="122"/>
        <end position="144"/>
    </location>
</feature>
<evidence type="ECO:0000313" key="8">
    <source>
        <dbReference type="Proteomes" id="UP000297241"/>
    </source>
</evidence>
<comment type="caution">
    <text evidence="7">The sequence shown here is derived from an EMBL/GenBank/DDBJ whole genome shotgun (WGS) entry which is preliminary data.</text>
</comment>
<name>A0A4Z1ANZ6_9LEPT</name>
<feature type="transmembrane region" description="Helical" evidence="6">
    <location>
        <begin position="235"/>
        <end position="252"/>
    </location>
</feature>
<sequence length="312" mass="35023">MFNRKRILLATKLLLTGAAILYFIFFLKNHLEKMPEIRLDSKFILCSCISLILYSINIILGGLNWSILLRDHNVKLSKTKIVHISSLTQFGKYLPGNVGHHFGRVFLAKGHSIPIAISLQTIFTETVVLTASGLSVGIFGLLYLKEIEYSNFLPYIIFLIGIIFLSIIAPKFVIPILNHNKFTWLRKLTGGEELQIPKFSTIPKVTLLNIASFTNCGIILYMIAWLIFDQINQNIFFLISIFTASWILGYILPGSPAGLGIRDAALINGLSTQYDSSVTLGIAIIFRFICTIGDGIVFLISWSLKKKYLDND</sequence>
<protein>
    <submittedName>
        <fullName evidence="7">Uncharacterized protein</fullName>
    </submittedName>
</protein>